<accession>A0A0E9U7H4</accession>
<name>A0A0E9U7H4_ANGAN</name>
<proteinExistence type="predicted"/>
<sequence>MLSNVVLVLRRPFPRIHKSHPTELAPIPSDC</sequence>
<evidence type="ECO:0000313" key="1">
    <source>
        <dbReference type="EMBL" id="JAH60898.1"/>
    </source>
</evidence>
<protein>
    <submittedName>
        <fullName evidence="1">Uncharacterized protein</fullName>
    </submittedName>
</protein>
<organism evidence="1">
    <name type="scientific">Anguilla anguilla</name>
    <name type="common">European freshwater eel</name>
    <name type="synonym">Muraena anguilla</name>
    <dbReference type="NCBI Taxonomy" id="7936"/>
    <lineage>
        <taxon>Eukaryota</taxon>
        <taxon>Metazoa</taxon>
        <taxon>Chordata</taxon>
        <taxon>Craniata</taxon>
        <taxon>Vertebrata</taxon>
        <taxon>Euteleostomi</taxon>
        <taxon>Actinopterygii</taxon>
        <taxon>Neopterygii</taxon>
        <taxon>Teleostei</taxon>
        <taxon>Anguilliformes</taxon>
        <taxon>Anguillidae</taxon>
        <taxon>Anguilla</taxon>
    </lineage>
</organism>
<reference evidence="1" key="1">
    <citation type="submission" date="2014-11" db="EMBL/GenBank/DDBJ databases">
        <authorList>
            <person name="Amaro Gonzalez C."/>
        </authorList>
    </citation>
    <scope>NUCLEOTIDE SEQUENCE</scope>
</reference>
<reference evidence="1" key="2">
    <citation type="journal article" date="2015" name="Fish Shellfish Immunol.">
        <title>Early steps in the European eel (Anguilla anguilla)-Vibrio vulnificus interaction in the gills: Role of the RtxA13 toxin.</title>
        <authorList>
            <person name="Callol A."/>
            <person name="Pajuelo D."/>
            <person name="Ebbesson L."/>
            <person name="Teles M."/>
            <person name="MacKenzie S."/>
            <person name="Amaro C."/>
        </authorList>
    </citation>
    <scope>NUCLEOTIDE SEQUENCE</scope>
</reference>
<dbReference type="EMBL" id="GBXM01047679">
    <property type="protein sequence ID" value="JAH60898.1"/>
    <property type="molecule type" value="Transcribed_RNA"/>
</dbReference>
<dbReference type="AlphaFoldDB" id="A0A0E9U7H4"/>